<sequence>MSVNDFEPTFTFPEITDAPPGGYHHDKRFKLGEAGEKFIQRHVTQARELVASFSNPPTTVDSRQYGVFKHGKFAQWKSNGLAADADTQAKFERKWNNIHHQIVSQSRSNTVAGSTPAEAGLIPPLHLASTVDGITTRSIFNEEHSEAHKAAVRCDRKQHVGHLAALRAAERYSLTPAQQAQYQAKAEVERQRIYGDLSDDALEHIEKVLTAAVGTNPGQVGRAAFAFQFMFNTKDGKRKCGGVGFGECDHFAGTPGFGNTLVPIFKQFANDHTIPYEAEAVSDRLSAIPWADIYRSPTSFFVDPVIPVGSSSMARIENMKWSSMFKLADRIQLVQQSDRPNVLRAKADILRILRSPPSEVVAPKIPNTGVTIIDVDAIPSSPSRPQFDSSGELPSIPQVSFGVGQDIDHTPTCR</sequence>
<evidence type="ECO:0000313" key="3">
    <source>
        <dbReference type="Proteomes" id="UP000807025"/>
    </source>
</evidence>
<accession>A0A9P5ZXP9</accession>
<dbReference type="OrthoDB" id="10438467at2759"/>
<comment type="caution">
    <text evidence="2">The sequence shown here is derived from an EMBL/GenBank/DDBJ whole genome shotgun (WGS) entry which is preliminary data.</text>
</comment>
<feature type="region of interest" description="Disordered" evidence="1">
    <location>
        <begin position="1"/>
        <end position="23"/>
    </location>
</feature>
<dbReference type="Proteomes" id="UP000807025">
    <property type="component" value="Unassembled WGS sequence"/>
</dbReference>
<dbReference type="AlphaFoldDB" id="A0A9P5ZXP9"/>
<protein>
    <submittedName>
        <fullName evidence="2">Uncharacterized protein</fullName>
    </submittedName>
</protein>
<reference evidence="2" key="1">
    <citation type="submission" date="2020-11" db="EMBL/GenBank/DDBJ databases">
        <authorList>
            <consortium name="DOE Joint Genome Institute"/>
            <person name="Ahrendt S."/>
            <person name="Riley R."/>
            <person name="Andreopoulos W."/>
            <person name="Labutti K."/>
            <person name="Pangilinan J."/>
            <person name="Ruiz-Duenas F.J."/>
            <person name="Barrasa J.M."/>
            <person name="Sanchez-Garcia M."/>
            <person name="Camarero S."/>
            <person name="Miyauchi S."/>
            <person name="Serrano A."/>
            <person name="Linde D."/>
            <person name="Babiker R."/>
            <person name="Drula E."/>
            <person name="Ayuso-Fernandez I."/>
            <person name="Pacheco R."/>
            <person name="Padilla G."/>
            <person name="Ferreira P."/>
            <person name="Barriuso J."/>
            <person name="Kellner H."/>
            <person name="Castanera R."/>
            <person name="Alfaro M."/>
            <person name="Ramirez L."/>
            <person name="Pisabarro A.G."/>
            <person name="Kuo A."/>
            <person name="Tritt A."/>
            <person name="Lipzen A."/>
            <person name="He G."/>
            <person name="Yan M."/>
            <person name="Ng V."/>
            <person name="Cullen D."/>
            <person name="Martin F."/>
            <person name="Rosso M.-N."/>
            <person name="Henrissat B."/>
            <person name="Hibbett D."/>
            <person name="Martinez A.T."/>
            <person name="Grigoriev I.V."/>
        </authorList>
    </citation>
    <scope>NUCLEOTIDE SEQUENCE</scope>
    <source>
        <strain evidence="2">ATCC 90797</strain>
    </source>
</reference>
<dbReference type="EMBL" id="MU154553">
    <property type="protein sequence ID" value="KAF9496392.1"/>
    <property type="molecule type" value="Genomic_DNA"/>
</dbReference>
<evidence type="ECO:0000256" key="1">
    <source>
        <dbReference type="SAM" id="MobiDB-lite"/>
    </source>
</evidence>
<proteinExistence type="predicted"/>
<keyword evidence="3" id="KW-1185">Reference proteome</keyword>
<organism evidence="2 3">
    <name type="scientific">Pleurotus eryngii</name>
    <name type="common">Boletus of the steppes</name>
    <dbReference type="NCBI Taxonomy" id="5323"/>
    <lineage>
        <taxon>Eukaryota</taxon>
        <taxon>Fungi</taxon>
        <taxon>Dikarya</taxon>
        <taxon>Basidiomycota</taxon>
        <taxon>Agaricomycotina</taxon>
        <taxon>Agaricomycetes</taxon>
        <taxon>Agaricomycetidae</taxon>
        <taxon>Agaricales</taxon>
        <taxon>Pleurotineae</taxon>
        <taxon>Pleurotaceae</taxon>
        <taxon>Pleurotus</taxon>
    </lineage>
</organism>
<feature type="region of interest" description="Disordered" evidence="1">
    <location>
        <begin position="381"/>
        <end position="414"/>
    </location>
</feature>
<evidence type="ECO:0000313" key="2">
    <source>
        <dbReference type="EMBL" id="KAF9496392.1"/>
    </source>
</evidence>
<name>A0A9P5ZXP9_PLEER</name>
<gene>
    <name evidence="2" type="ORF">BDN71DRAFT_1430336</name>
</gene>